<feature type="binding site" evidence="7">
    <location>
        <begin position="320"/>
        <end position="322"/>
    </location>
    <ligand>
        <name>GTP</name>
        <dbReference type="ChEBI" id="CHEBI:37565"/>
    </ligand>
</feature>
<keyword evidence="4 8" id="KW-0460">Magnesium</keyword>
<organism evidence="10 11">
    <name type="scientific">Halothermothrix orenii (strain H 168 / OCM 544 / DSM 9562)</name>
    <dbReference type="NCBI Taxonomy" id="373903"/>
    <lineage>
        <taxon>Bacteria</taxon>
        <taxon>Bacillati</taxon>
        <taxon>Bacillota</taxon>
        <taxon>Clostridia</taxon>
        <taxon>Halanaerobiales</taxon>
        <taxon>Halothermotrichaceae</taxon>
        <taxon>Halothermothrix</taxon>
    </lineage>
</organism>
<dbReference type="Gene3D" id="3.40.50.11060">
    <property type="entry name" value="GTPase HflX, N-terminal domain"/>
    <property type="match status" value="1"/>
</dbReference>
<dbReference type="Proteomes" id="UP000000719">
    <property type="component" value="Chromosome"/>
</dbReference>
<evidence type="ECO:0000256" key="8">
    <source>
        <dbReference type="PIRSR" id="PIRSR006809-2"/>
    </source>
</evidence>
<keyword evidence="5 6" id="KW-0342">GTP-binding</keyword>
<evidence type="ECO:0000313" key="10">
    <source>
        <dbReference type="EMBL" id="ACL69867.1"/>
    </source>
</evidence>
<dbReference type="FunFam" id="3.40.50.11060:FF:000001">
    <property type="entry name" value="GTPase HflX"/>
    <property type="match status" value="1"/>
</dbReference>
<dbReference type="GO" id="GO:0046872">
    <property type="term" value="F:metal ion binding"/>
    <property type="evidence" value="ECO:0007669"/>
    <property type="project" value="UniProtKB-KW"/>
</dbReference>
<dbReference type="InterPro" id="IPR025121">
    <property type="entry name" value="GTPase_HflX_N"/>
</dbReference>
<dbReference type="STRING" id="373903.Hore_11140"/>
<dbReference type="PANTHER" id="PTHR10229">
    <property type="entry name" value="GTP-BINDING PROTEIN HFLX"/>
    <property type="match status" value="1"/>
</dbReference>
<evidence type="ECO:0000259" key="9">
    <source>
        <dbReference type="PROSITE" id="PS51705"/>
    </source>
</evidence>
<evidence type="ECO:0000256" key="2">
    <source>
        <dbReference type="ARBA" id="ARBA00022723"/>
    </source>
</evidence>
<comment type="function">
    <text evidence="6">GTPase that associates with the 50S ribosomal subunit and may have a role during protein synthesis or ribosome biogenesis.</text>
</comment>
<dbReference type="InterPro" id="IPR042108">
    <property type="entry name" value="GTPase_HflX_N_sf"/>
</dbReference>
<keyword evidence="1 6" id="KW-0963">Cytoplasm</keyword>
<dbReference type="HOGENOM" id="CLU_019597_1_0_9"/>
<evidence type="ECO:0000256" key="7">
    <source>
        <dbReference type="PIRSR" id="PIRSR006809-1"/>
    </source>
</evidence>
<dbReference type="PANTHER" id="PTHR10229:SF0">
    <property type="entry name" value="GTP-BINDING PROTEIN 6-RELATED"/>
    <property type="match status" value="1"/>
</dbReference>
<keyword evidence="11" id="KW-1185">Reference proteome</keyword>
<dbReference type="Pfam" id="PF01926">
    <property type="entry name" value="MMR_HSR1"/>
    <property type="match status" value="1"/>
</dbReference>
<dbReference type="GO" id="GO:0005525">
    <property type="term" value="F:GTP binding"/>
    <property type="evidence" value="ECO:0007669"/>
    <property type="project" value="UniProtKB-UniRule"/>
</dbReference>
<evidence type="ECO:0000256" key="5">
    <source>
        <dbReference type="ARBA" id="ARBA00023134"/>
    </source>
</evidence>
<dbReference type="CDD" id="cd01878">
    <property type="entry name" value="HflX"/>
    <property type="match status" value="1"/>
</dbReference>
<dbReference type="Pfam" id="PF13167">
    <property type="entry name" value="GTP-bdg_N"/>
    <property type="match status" value="1"/>
</dbReference>
<evidence type="ECO:0000256" key="1">
    <source>
        <dbReference type="ARBA" id="ARBA00022490"/>
    </source>
</evidence>
<feature type="binding site" evidence="7">
    <location>
        <begin position="296"/>
        <end position="299"/>
    </location>
    <ligand>
        <name>GTP</name>
        <dbReference type="ChEBI" id="CHEBI:37565"/>
    </ligand>
</feature>
<name>B8CX48_HALOH</name>
<comment type="cofactor">
    <cofactor evidence="8">
        <name>Mg(2+)</name>
        <dbReference type="ChEBI" id="CHEBI:18420"/>
    </cofactor>
</comment>
<dbReference type="Gene3D" id="3.40.50.300">
    <property type="entry name" value="P-loop containing nucleotide triphosphate hydrolases"/>
    <property type="match status" value="1"/>
</dbReference>
<dbReference type="GO" id="GO:0043022">
    <property type="term" value="F:ribosome binding"/>
    <property type="evidence" value="ECO:0007669"/>
    <property type="project" value="TreeGrafter"/>
</dbReference>
<feature type="binding site" evidence="7">
    <location>
        <begin position="208"/>
        <end position="212"/>
    </location>
    <ligand>
        <name>GTP</name>
        <dbReference type="ChEBI" id="CHEBI:37565"/>
    </ligand>
</feature>
<evidence type="ECO:0000313" key="11">
    <source>
        <dbReference type="Proteomes" id="UP000000719"/>
    </source>
</evidence>
<comment type="similarity">
    <text evidence="6">Belongs to the TRAFAC class OBG-HflX-like GTPase superfamily. HflX GTPase family.</text>
</comment>
<keyword evidence="3 6" id="KW-0547">Nucleotide-binding</keyword>
<dbReference type="Gene3D" id="6.10.250.2860">
    <property type="match status" value="1"/>
</dbReference>
<dbReference type="GO" id="GO:0003924">
    <property type="term" value="F:GTPase activity"/>
    <property type="evidence" value="ECO:0007669"/>
    <property type="project" value="UniProtKB-UniRule"/>
</dbReference>
<dbReference type="HAMAP" id="MF_00900">
    <property type="entry name" value="GTPase_HflX"/>
    <property type="match status" value="1"/>
</dbReference>
<evidence type="ECO:0000256" key="6">
    <source>
        <dbReference type="HAMAP-Rule" id="MF_00900"/>
    </source>
</evidence>
<protein>
    <recommendedName>
        <fullName evidence="6">GTPase HflX</fullName>
    </recommendedName>
    <alternativeName>
        <fullName evidence="6">GTP-binding protein HflX</fullName>
    </alternativeName>
</protein>
<dbReference type="KEGG" id="hor:Hore_11140"/>
<feature type="binding site" evidence="7">
    <location>
        <begin position="230"/>
        <end position="233"/>
    </location>
    <ligand>
        <name>GTP</name>
        <dbReference type="ChEBI" id="CHEBI:37565"/>
    </ligand>
</feature>
<dbReference type="InterPro" id="IPR032305">
    <property type="entry name" value="GTP-bd_M"/>
</dbReference>
<dbReference type="AlphaFoldDB" id="B8CX48"/>
<dbReference type="InterPro" id="IPR016496">
    <property type="entry name" value="GTPase_HflX"/>
</dbReference>
<comment type="subcellular location">
    <subcellularLocation>
        <location evidence="6">Cytoplasm</location>
    </subcellularLocation>
    <text evidence="6">May associate with membranes.</text>
</comment>
<reference evidence="10 11" key="1">
    <citation type="journal article" date="2009" name="PLoS ONE">
        <title>Genome analysis of the anaerobic thermohalophilic bacterium Halothermothrix orenii.</title>
        <authorList>
            <person name="Mavromatis K."/>
            <person name="Ivanova N."/>
            <person name="Anderson I."/>
            <person name="Lykidis A."/>
            <person name="Hooper S.D."/>
            <person name="Sun H."/>
            <person name="Kunin V."/>
            <person name="Lapidus A."/>
            <person name="Hugenholtz P."/>
            <person name="Patel B."/>
            <person name="Kyrpides N.C."/>
        </authorList>
    </citation>
    <scope>NUCLEOTIDE SEQUENCE [LARGE SCALE GENOMIC DNA]</scope>
    <source>
        <strain evidence="11">H 168 / OCM 544 / DSM 9562</strain>
    </source>
</reference>
<dbReference type="RefSeq" id="WP_012636052.1">
    <property type="nucleotide sequence ID" value="NC_011899.1"/>
</dbReference>
<dbReference type="PROSITE" id="PS51705">
    <property type="entry name" value="G_HFLX"/>
    <property type="match status" value="1"/>
</dbReference>
<evidence type="ECO:0000256" key="4">
    <source>
        <dbReference type="ARBA" id="ARBA00022842"/>
    </source>
</evidence>
<proteinExistence type="inferred from homology"/>
<evidence type="ECO:0000256" key="3">
    <source>
        <dbReference type="ARBA" id="ARBA00022741"/>
    </source>
</evidence>
<accession>B8CX48</accession>
<dbReference type="InterPro" id="IPR027417">
    <property type="entry name" value="P-loop_NTPase"/>
</dbReference>
<dbReference type="NCBIfam" id="TIGR03156">
    <property type="entry name" value="GTP_HflX"/>
    <property type="match status" value="1"/>
</dbReference>
<dbReference type="eggNOG" id="COG2262">
    <property type="taxonomic scope" value="Bacteria"/>
</dbReference>
<feature type="binding site" evidence="8">
    <location>
        <position position="190"/>
    </location>
    <ligand>
        <name>Mg(2+)</name>
        <dbReference type="ChEBI" id="CHEBI:18420"/>
    </ligand>
</feature>
<comment type="subunit">
    <text evidence="6">Monomer. Associates with the 50S ribosomal subunit.</text>
</comment>
<feature type="binding site" evidence="7">
    <location>
        <begin position="183"/>
        <end position="190"/>
    </location>
    <ligand>
        <name>GTP</name>
        <dbReference type="ChEBI" id="CHEBI:37565"/>
    </ligand>
</feature>
<feature type="binding site" evidence="8">
    <location>
        <position position="210"/>
    </location>
    <ligand>
        <name>Mg(2+)</name>
        <dbReference type="ChEBI" id="CHEBI:18420"/>
    </ligand>
</feature>
<dbReference type="Pfam" id="PF16360">
    <property type="entry name" value="GTP-bdg_M"/>
    <property type="match status" value="1"/>
</dbReference>
<gene>
    <name evidence="6" type="primary">hflX</name>
    <name evidence="10" type="ordered locus">Hore_11140</name>
</gene>
<dbReference type="InterPro" id="IPR006073">
    <property type="entry name" value="GTP-bd"/>
</dbReference>
<dbReference type="GO" id="GO:0005737">
    <property type="term" value="C:cytoplasm"/>
    <property type="evidence" value="ECO:0007669"/>
    <property type="project" value="UniProtKB-SubCell"/>
</dbReference>
<keyword evidence="2 8" id="KW-0479">Metal-binding</keyword>
<dbReference type="EMBL" id="CP001098">
    <property type="protein sequence ID" value="ACL69867.1"/>
    <property type="molecule type" value="Genomic_DNA"/>
</dbReference>
<dbReference type="SUPFAM" id="SSF52540">
    <property type="entry name" value="P-loop containing nucleoside triphosphate hydrolases"/>
    <property type="match status" value="1"/>
</dbReference>
<dbReference type="InterPro" id="IPR030394">
    <property type="entry name" value="G_HFLX_dom"/>
</dbReference>
<feature type="domain" description="Hflx-type G" evidence="9">
    <location>
        <begin position="177"/>
        <end position="342"/>
    </location>
</feature>
<dbReference type="PIRSF" id="PIRSF006809">
    <property type="entry name" value="GTP-binding_hflX_prd"/>
    <property type="match status" value="1"/>
</dbReference>
<dbReference type="PRINTS" id="PR00326">
    <property type="entry name" value="GTP1OBG"/>
</dbReference>
<sequence length="395" mass="44845">MVGQDEISLEELKRLADTAGVKVLKKLMQRRFVINPAFYIGKGKLKELKHLVFENGANLVIFDNELTPAQFRNLENFLETRVVDRTQLILDIFAQHAHTRESKLQVELAQLQYLLPRLTGKGEELSRLGGGIGTRGPGETKLEIDRRRIEKRIYKLKQELKNVKKNRQIQRKSRKDPVVALVGYTNAGKSTLLNTLTNANTEVADKLFATLDSTLRRLTLPFGKQIIISDTVGFIKKLPHQLVASFQATLEEIKEADILLHVVDSSEPELENHIKVVNAVLKELGVFHKEKIMVLNKIDRLEKGQLLDLGIKYPRAVPVSALSGKCIDNLMGKICEIMLNEMTTVHLKIPYHEAGWINTIHHQGLVLKEKYVNDSIIIKATIPTELANRLKKYTY</sequence>